<keyword evidence="3" id="KW-1185">Reference proteome</keyword>
<feature type="compositionally biased region" description="Polar residues" evidence="1">
    <location>
        <begin position="134"/>
        <end position="146"/>
    </location>
</feature>
<name>A0ABD0YXU3_9HEMI</name>
<gene>
    <name evidence="2" type="ORF">AAG570_010134</name>
</gene>
<evidence type="ECO:0000313" key="2">
    <source>
        <dbReference type="EMBL" id="KAL1132177.1"/>
    </source>
</evidence>
<accession>A0ABD0YXU3</accession>
<dbReference type="AlphaFoldDB" id="A0ABD0YXU3"/>
<organism evidence="2 3">
    <name type="scientific">Ranatra chinensis</name>
    <dbReference type="NCBI Taxonomy" id="642074"/>
    <lineage>
        <taxon>Eukaryota</taxon>
        <taxon>Metazoa</taxon>
        <taxon>Ecdysozoa</taxon>
        <taxon>Arthropoda</taxon>
        <taxon>Hexapoda</taxon>
        <taxon>Insecta</taxon>
        <taxon>Pterygota</taxon>
        <taxon>Neoptera</taxon>
        <taxon>Paraneoptera</taxon>
        <taxon>Hemiptera</taxon>
        <taxon>Heteroptera</taxon>
        <taxon>Panheteroptera</taxon>
        <taxon>Nepomorpha</taxon>
        <taxon>Nepidae</taxon>
        <taxon>Ranatrinae</taxon>
        <taxon>Ranatra</taxon>
    </lineage>
</organism>
<dbReference type="EMBL" id="JBFDAA010000005">
    <property type="protein sequence ID" value="KAL1132177.1"/>
    <property type="molecule type" value="Genomic_DNA"/>
</dbReference>
<evidence type="ECO:0000313" key="3">
    <source>
        <dbReference type="Proteomes" id="UP001558652"/>
    </source>
</evidence>
<reference evidence="2 3" key="1">
    <citation type="submission" date="2024-07" db="EMBL/GenBank/DDBJ databases">
        <title>Chromosome-level genome assembly of the water stick insect Ranatra chinensis (Heteroptera: Nepidae).</title>
        <authorList>
            <person name="Liu X."/>
        </authorList>
    </citation>
    <scope>NUCLEOTIDE SEQUENCE [LARGE SCALE GENOMIC DNA]</scope>
    <source>
        <strain evidence="2">Cailab_2021Rc</strain>
        <tissue evidence="2">Muscle</tissue>
    </source>
</reference>
<dbReference type="Proteomes" id="UP001558652">
    <property type="component" value="Unassembled WGS sequence"/>
</dbReference>
<protein>
    <submittedName>
        <fullName evidence="2">Uncharacterized protein</fullName>
    </submittedName>
</protein>
<comment type="caution">
    <text evidence="2">The sequence shown here is derived from an EMBL/GenBank/DDBJ whole genome shotgun (WGS) entry which is preliminary data.</text>
</comment>
<feature type="region of interest" description="Disordered" evidence="1">
    <location>
        <begin position="112"/>
        <end position="146"/>
    </location>
</feature>
<sequence>MYPTRFSIYVTYGWGRGVFGFTANIGVARHTSAGYVSVLRVASGHKHFSPFPSCRLGIQLAAYATRLSRARPSEIKRHHDLGGYPGRGWNVPRLRIGRTWRNRPERVNLILSPLRESVPGDHRPNDRRGMKSPPKQTVVNSYQPLR</sequence>
<feature type="compositionally biased region" description="Basic and acidic residues" evidence="1">
    <location>
        <begin position="118"/>
        <end position="129"/>
    </location>
</feature>
<proteinExistence type="predicted"/>
<evidence type="ECO:0000256" key="1">
    <source>
        <dbReference type="SAM" id="MobiDB-lite"/>
    </source>
</evidence>